<dbReference type="EMBL" id="CAADFY010000033">
    <property type="protein sequence ID" value="VFK53942.1"/>
    <property type="molecule type" value="Genomic_DNA"/>
</dbReference>
<dbReference type="Pfam" id="PF00082">
    <property type="entry name" value="Peptidase_S8"/>
    <property type="match status" value="1"/>
</dbReference>
<evidence type="ECO:0000313" key="3">
    <source>
        <dbReference type="EMBL" id="VFK55894.1"/>
    </source>
</evidence>
<dbReference type="InterPro" id="IPR036852">
    <property type="entry name" value="Peptidase_S8/S53_dom_sf"/>
</dbReference>
<dbReference type="Gene3D" id="3.40.50.200">
    <property type="entry name" value="Peptidase S8/S53 domain"/>
    <property type="match status" value="1"/>
</dbReference>
<dbReference type="InterPro" id="IPR034074">
    <property type="entry name" value="Y4bN_pept_dom"/>
</dbReference>
<organism evidence="2">
    <name type="scientific">Candidatus Kentrum sp. TUN</name>
    <dbReference type="NCBI Taxonomy" id="2126343"/>
    <lineage>
        <taxon>Bacteria</taxon>
        <taxon>Pseudomonadati</taxon>
        <taxon>Pseudomonadota</taxon>
        <taxon>Gammaproteobacteria</taxon>
        <taxon>Candidatus Kentrum</taxon>
    </lineage>
</organism>
<accession>A0A450ZJH0</accession>
<evidence type="ECO:0000259" key="1">
    <source>
        <dbReference type="Pfam" id="PF00082"/>
    </source>
</evidence>
<reference evidence="2" key="1">
    <citation type="submission" date="2019-02" db="EMBL/GenBank/DDBJ databases">
        <authorList>
            <person name="Gruber-Vodicka R. H."/>
            <person name="Seah K. B. B."/>
        </authorList>
    </citation>
    <scope>NUCLEOTIDE SEQUENCE</scope>
    <source>
        <strain evidence="3">BECK_BY2</strain>
        <strain evidence="2">BECK_BY3</strain>
    </source>
</reference>
<dbReference type="GO" id="GO:0004252">
    <property type="term" value="F:serine-type endopeptidase activity"/>
    <property type="evidence" value="ECO:0007669"/>
    <property type="project" value="InterPro"/>
</dbReference>
<sequence length="508" mass="57378">MIEPRPHLVLAGYARTEKFRSPRSGGNSNLRRKIDRARHGRALMNQLTGLKRYAESIREEQEASGYDIDFGIRLQFTSPPGIELAFESLAHERQGIELLNVKHEENITRATVFIPDGKLDVFEKLIREYIEQDTKPTEKHPNGRPKHQDLAETIQEIRESALDGLWTDDPEAMPRTEDEPIWWEVWLPLRGDREVTTRRFQELAETIGFRVAPGVLRFPERTILLMRGSKGQIKRSLLFLNSIAELRRAKETADFFDSLSPTEQREWVEDLLSRTSFSTGRDLPHVCILDTGVNRGHPLLARSIEPGDLHSIEPDWEVSDNDGHGTGLAGLALFGDLTRALETQAPIRITHRLESVKLLRHGGDNAERHHGHLTVEAVSRPEIQAPHRVRVFSMAVTAKDNRDRGRPSAWSVAIDNLAADTQGDGLTPRLIIVSAGNTENASWLDYPDSNTTDGIHDPGQAWNALTVGPIPKRRASRNRMGVDTNPSRHPVHSVRLAPRRWCGRRLGH</sequence>
<proteinExistence type="predicted"/>
<dbReference type="InterPro" id="IPR000209">
    <property type="entry name" value="Peptidase_S8/S53_dom"/>
</dbReference>
<name>A0A450ZJH0_9GAMM</name>
<protein>
    <submittedName>
        <fullName evidence="2">Subtilase family protein</fullName>
    </submittedName>
</protein>
<dbReference type="GO" id="GO:0006508">
    <property type="term" value="P:proteolysis"/>
    <property type="evidence" value="ECO:0007669"/>
    <property type="project" value="InterPro"/>
</dbReference>
<evidence type="ECO:0000313" key="2">
    <source>
        <dbReference type="EMBL" id="VFK53942.1"/>
    </source>
</evidence>
<gene>
    <name evidence="3" type="ORF">BECKTUN1418E_GA0071001_103416</name>
    <name evidence="2" type="ORF">BECKTUN1418F_GA0071002_103316</name>
</gene>
<feature type="domain" description="Peptidase S8/S53" evidence="1">
    <location>
        <begin position="286"/>
        <end position="471"/>
    </location>
</feature>
<dbReference type="CDD" id="cd04847">
    <property type="entry name" value="Peptidases_S8_Subtilisin_like_2"/>
    <property type="match status" value="1"/>
</dbReference>
<dbReference type="EMBL" id="CAADFV010000034">
    <property type="protein sequence ID" value="VFK55894.1"/>
    <property type="molecule type" value="Genomic_DNA"/>
</dbReference>
<dbReference type="AlphaFoldDB" id="A0A450ZJH0"/>
<dbReference type="SUPFAM" id="SSF52743">
    <property type="entry name" value="Subtilisin-like"/>
    <property type="match status" value="1"/>
</dbReference>